<protein>
    <recommendedName>
        <fullName evidence="3 14">Glutamine synthetase</fullName>
        <ecNumber evidence="14">6.3.1.2</ecNumber>
    </recommendedName>
</protein>
<evidence type="ECO:0000256" key="14">
    <source>
        <dbReference type="RuleBase" id="RU004356"/>
    </source>
</evidence>
<keyword evidence="10" id="KW-0460">Magnesium</keyword>
<dbReference type="SUPFAM" id="SSF54368">
    <property type="entry name" value="Glutamine synthetase, N-terminal domain"/>
    <property type="match status" value="1"/>
</dbReference>
<evidence type="ECO:0000256" key="6">
    <source>
        <dbReference type="ARBA" id="ARBA00022741"/>
    </source>
</evidence>
<keyword evidence="5 14" id="KW-0436">Ligase</keyword>
<evidence type="ECO:0000256" key="13">
    <source>
        <dbReference type="RuleBase" id="RU000384"/>
    </source>
</evidence>
<feature type="binding site" evidence="8">
    <location>
        <position position="328"/>
    </location>
    <ligand>
        <name>L-glutamate</name>
        <dbReference type="ChEBI" id="CHEBI:29985"/>
    </ligand>
</feature>
<dbReference type="InterPro" id="IPR004809">
    <property type="entry name" value="Gln_synth_I"/>
</dbReference>
<keyword evidence="11" id="KW-0597">Phosphoprotein</keyword>
<keyword evidence="6 9" id="KW-0547">Nucleotide-binding</keyword>
<feature type="binding site" evidence="10">
    <location>
        <position position="136"/>
    </location>
    <ligand>
        <name>Mg(2+)</name>
        <dbReference type="ChEBI" id="CHEBI:18420"/>
        <label>1</label>
    </ligand>
</feature>
<evidence type="ECO:0000256" key="2">
    <source>
        <dbReference type="ARBA" id="ARBA00009897"/>
    </source>
</evidence>
<feature type="modified residue" description="O-AMP-tyrosine" evidence="11">
    <location>
        <position position="405"/>
    </location>
</feature>
<feature type="binding site" evidence="9">
    <location>
        <position position="213"/>
    </location>
    <ligand>
        <name>ATP</name>
        <dbReference type="ChEBI" id="CHEBI:30616"/>
    </ligand>
</feature>
<dbReference type="EC" id="6.3.1.2" evidence="14"/>
<evidence type="ECO:0000256" key="7">
    <source>
        <dbReference type="ARBA" id="ARBA00022840"/>
    </source>
</evidence>
<comment type="cofactor">
    <cofactor evidence="10">
        <name>Mg(2+)</name>
        <dbReference type="ChEBI" id="CHEBI:18420"/>
    </cofactor>
    <text evidence="10">Binds 2 Mg(2+) ions per subunit.</text>
</comment>
<keyword evidence="7 9" id="KW-0067">ATP-binding</keyword>
<dbReference type="SUPFAM" id="SSF55931">
    <property type="entry name" value="Glutamine synthetase/guanido kinase"/>
    <property type="match status" value="1"/>
</dbReference>
<comment type="caution">
    <text evidence="17">The sequence shown here is derived from an EMBL/GenBank/DDBJ whole genome shotgun (WGS) entry which is preliminary data.</text>
</comment>
<dbReference type="PROSITE" id="PS00180">
    <property type="entry name" value="GLNA_1"/>
    <property type="match status" value="1"/>
</dbReference>
<dbReference type="PROSITE" id="PS51987">
    <property type="entry name" value="GS_CATALYTIC"/>
    <property type="match status" value="1"/>
</dbReference>
<dbReference type="PROSITE" id="PS51986">
    <property type="entry name" value="GS_BETA_GRASP"/>
    <property type="match status" value="1"/>
</dbReference>
<dbReference type="NCBIfam" id="TIGR00653">
    <property type="entry name" value="GlnA"/>
    <property type="match status" value="1"/>
</dbReference>
<dbReference type="FunFam" id="3.30.590.10:FF:000001">
    <property type="entry name" value="Glutamine synthetase"/>
    <property type="match status" value="1"/>
</dbReference>
<feature type="binding site" evidence="9">
    <location>
        <position position="360"/>
    </location>
    <ligand>
        <name>ATP</name>
        <dbReference type="ChEBI" id="CHEBI:30616"/>
    </ligand>
</feature>
<evidence type="ECO:0000256" key="11">
    <source>
        <dbReference type="PIRSR" id="PIRSR604809-50"/>
    </source>
</evidence>
<dbReference type="Gene3D" id="3.10.20.70">
    <property type="entry name" value="Glutamine synthetase, N-terminal domain"/>
    <property type="match status" value="1"/>
</dbReference>
<dbReference type="Proteomes" id="UP000236173">
    <property type="component" value="Unassembled WGS sequence"/>
</dbReference>
<dbReference type="GO" id="GO:0005524">
    <property type="term" value="F:ATP binding"/>
    <property type="evidence" value="ECO:0007669"/>
    <property type="project" value="UniProtKB-KW"/>
</dbReference>
<dbReference type="Gene3D" id="3.30.590.10">
    <property type="entry name" value="Glutamine synthetase/guanido kinase, catalytic domain"/>
    <property type="match status" value="1"/>
</dbReference>
<keyword evidence="10" id="KW-0479">Metal-binding</keyword>
<evidence type="ECO:0000256" key="3">
    <source>
        <dbReference type="ARBA" id="ARBA00021364"/>
    </source>
</evidence>
<feature type="binding site" evidence="8">
    <location>
        <position position="334"/>
    </location>
    <ligand>
        <name>L-glutamate</name>
        <dbReference type="ChEBI" id="CHEBI:29985"/>
    </ligand>
</feature>
<dbReference type="InterPro" id="IPR014746">
    <property type="entry name" value="Gln_synth/guanido_kin_cat_dom"/>
</dbReference>
<feature type="binding site" evidence="10">
    <location>
        <position position="365"/>
    </location>
    <ligand>
        <name>Mg(2+)</name>
        <dbReference type="ChEBI" id="CHEBI:18420"/>
        <label>1</label>
    </ligand>
</feature>
<evidence type="ECO:0000256" key="9">
    <source>
        <dbReference type="PIRSR" id="PIRSR604809-2"/>
    </source>
</evidence>
<feature type="binding site" evidence="9">
    <location>
        <begin position="277"/>
        <end position="279"/>
    </location>
    <ligand>
        <name>ATP</name>
        <dbReference type="ChEBI" id="CHEBI:30616"/>
    </ligand>
</feature>
<feature type="binding site" evidence="10">
    <location>
        <position position="275"/>
    </location>
    <ligand>
        <name>Mg(2+)</name>
        <dbReference type="ChEBI" id="CHEBI:18420"/>
        <label>1</label>
    </ligand>
</feature>
<dbReference type="SMART" id="SM01230">
    <property type="entry name" value="Gln-synt_C"/>
    <property type="match status" value="1"/>
</dbReference>
<dbReference type="GO" id="GO:0005737">
    <property type="term" value="C:cytoplasm"/>
    <property type="evidence" value="ECO:0007669"/>
    <property type="project" value="UniProtKB-SubCell"/>
</dbReference>
<dbReference type="Pfam" id="PF03951">
    <property type="entry name" value="Gln-synt_N"/>
    <property type="match status" value="1"/>
</dbReference>
<organism evidence="17 18">
    <name type="scientific">Candidatus Fervidibacter japonicus</name>
    <dbReference type="NCBI Taxonomy" id="2035412"/>
    <lineage>
        <taxon>Bacteria</taxon>
        <taxon>Candidatus Fervidibacterota</taxon>
        <taxon>Candidatus Fervidibacter</taxon>
    </lineage>
</organism>
<dbReference type="GO" id="GO:0006542">
    <property type="term" value="P:glutamine biosynthetic process"/>
    <property type="evidence" value="ECO:0007669"/>
    <property type="project" value="InterPro"/>
</dbReference>
<evidence type="ECO:0000256" key="5">
    <source>
        <dbReference type="ARBA" id="ARBA00022598"/>
    </source>
</evidence>
<name>A0A2H5X9G6_9BACT</name>
<feature type="binding site" evidence="8">
    <location>
        <position position="367"/>
    </location>
    <ligand>
        <name>L-glutamate</name>
        <dbReference type="ChEBI" id="CHEBI:29985"/>
    </ligand>
</feature>
<reference evidence="18" key="1">
    <citation type="submission" date="2017-09" db="EMBL/GenBank/DDBJ databases">
        <title>Metaegenomics of thermophilic ammonia-oxidizing enrichment culture.</title>
        <authorList>
            <person name="Kato S."/>
            <person name="Suzuki K."/>
        </authorList>
    </citation>
    <scope>NUCLEOTIDE SEQUENCE [LARGE SCALE GENOMIC DNA]</scope>
</reference>
<evidence type="ECO:0000256" key="10">
    <source>
        <dbReference type="PIRSR" id="PIRSR604809-3"/>
    </source>
</evidence>
<dbReference type="InterPro" id="IPR027302">
    <property type="entry name" value="Gln_synth_N_conserv_site"/>
</dbReference>
<comment type="subcellular location">
    <subcellularLocation>
        <location evidence="1">Cytoplasm</location>
    </subcellularLocation>
</comment>
<dbReference type="InterPro" id="IPR008147">
    <property type="entry name" value="Gln_synt_N"/>
</dbReference>
<feature type="binding site" evidence="8">
    <location>
        <position position="346"/>
    </location>
    <ligand>
        <name>L-glutamate</name>
        <dbReference type="ChEBI" id="CHEBI:29985"/>
    </ligand>
</feature>
<keyword evidence="4" id="KW-0963">Cytoplasm</keyword>
<dbReference type="Pfam" id="PF00120">
    <property type="entry name" value="Gln-synt_C"/>
    <property type="match status" value="1"/>
</dbReference>
<feature type="binding site" evidence="10">
    <location>
        <position position="138"/>
    </location>
    <ligand>
        <name>Mg(2+)</name>
        <dbReference type="ChEBI" id="CHEBI:18420"/>
        <label>1</label>
    </ligand>
</feature>
<dbReference type="InterPro" id="IPR008146">
    <property type="entry name" value="Gln_synth_cat_dom"/>
</dbReference>
<dbReference type="GO" id="GO:0046872">
    <property type="term" value="F:metal ion binding"/>
    <property type="evidence" value="ECO:0007669"/>
    <property type="project" value="UniProtKB-KW"/>
</dbReference>
<evidence type="ECO:0000256" key="8">
    <source>
        <dbReference type="PIRSR" id="PIRSR604809-1"/>
    </source>
</evidence>
<dbReference type="GO" id="GO:0016020">
    <property type="term" value="C:membrane"/>
    <property type="evidence" value="ECO:0007669"/>
    <property type="project" value="TreeGrafter"/>
</dbReference>
<evidence type="ECO:0000313" key="18">
    <source>
        <dbReference type="Proteomes" id="UP000236173"/>
    </source>
</evidence>
<gene>
    <name evidence="17" type="primary">glnA1</name>
    <name evidence="17" type="ORF">HRbin17_00328</name>
</gene>
<comment type="similarity">
    <text evidence="2 12 13">Belongs to the glutamine synthetase family.</text>
</comment>
<proteinExistence type="inferred from homology"/>
<evidence type="ECO:0000259" key="15">
    <source>
        <dbReference type="PROSITE" id="PS51986"/>
    </source>
</evidence>
<dbReference type="EMBL" id="BEHT01000003">
    <property type="protein sequence ID" value="GBC97833.1"/>
    <property type="molecule type" value="Genomic_DNA"/>
</dbReference>
<dbReference type="GO" id="GO:0019740">
    <property type="term" value="P:nitrogen utilization"/>
    <property type="evidence" value="ECO:0007669"/>
    <property type="project" value="TreeGrafter"/>
</dbReference>
<accession>A0A2H5X9G6</accession>
<evidence type="ECO:0000259" key="16">
    <source>
        <dbReference type="PROSITE" id="PS51987"/>
    </source>
</evidence>
<dbReference type="PROSITE" id="PS00181">
    <property type="entry name" value="GLNA_ATP"/>
    <property type="match status" value="1"/>
</dbReference>
<feature type="domain" description="GS catalytic" evidence="16">
    <location>
        <begin position="111"/>
        <end position="476"/>
    </location>
</feature>
<evidence type="ECO:0000313" key="17">
    <source>
        <dbReference type="EMBL" id="GBC97833.1"/>
    </source>
</evidence>
<feature type="domain" description="GS beta-grasp" evidence="15">
    <location>
        <begin position="19"/>
        <end position="103"/>
    </location>
</feature>
<feature type="binding site" evidence="9">
    <location>
        <position position="346"/>
    </location>
    <ligand>
        <name>ATP</name>
        <dbReference type="ChEBI" id="CHEBI:30616"/>
    </ligand>
</feature>
<feature type="binding site" evidence="10">
    <location>
        <position position="218"/>
    </location>
    <ligand>
        <name>Mg(2+)</name>
        <dbReference type="ChEBI" id="CHEBI:18420"/>
        <label>1</label>
    </ligand>
</feature>
<evidence type="ECO:0000256" key="1">
    <source>
        <dbReference type="ARBA" id="ARBA00004496"/>
    </source>
</evidence>
<evidence type="ECO:0000256" key="12">
    <source>
        <dbReference type="PROSITE-ProRule" id="PRU01330"/>
    </source>
</evidence>
<dbReference type="InterPro" id="IPR036651">
    <property type="entry name" value="Gln_synt_N_sf"/>
</dbReference>
<evidence type="ECO:0000256" key="4">
    <source>
        <dbReference type="ARBA" id="ARBA00022490"/>
    </source>
</evidence>
<dbReference type="InterPro" id="IPR027303">
    <property type="entry name" value="Gln_synth_gly_rich_site"/>
</dbReference>
<comment type="catalytic activity">
    <reaction evidence="14">
        <text>L-glutamate + NH4(+) + ATP = L-glutamine + ADP + phosphate + H(+)</text>
        <dbReference type="Rhea" id="RHEA:16169"/>
        <dbReference type="ChEBI" id="CHEBI:15378"/>
        <dbReference type="ChEBI" id="CHEBI:28938"/>
        <dbReference type="ChEBI" id="CHEBI:29985"/>
        <dbReference type="ChEBI" id="CHEBI:30616"/>
        <dbReference type="ChEBI" id="CHEBI:43474"/>
        <dbReference type="ChEBI" id="CHEBI:58359"/>
        <dbReference type="ChEBI" id="CHEBI:456216"/>
        <dbReference type="EC" id="6.3.1.2"/>
    </reaction>
</comment>
<dbReference type="GO" id="GO:0004356">
    <property type="term" value="F:glutamine synthetase activity"/>
    <property type="evidence" value="ECO:0007669"/>
    <property type="project" value="UniProtKB-EC"/>
</dbReference>
<dbReference type="PANTHER" id="PTHR43407">
    <property type="entry name" value="GLUTAMINE SYNTHETASE"/>
    <property type="match status" value="1"/>
</dbReference>
<feature type="binding site" evidence="8">
    <location>
        <begin position="270"/>
        <end position="271"/>
    </location>
    <ligand>
        <name>L-glutamate</name>
        <dbReference type="ChEBI" id="CHEBI:29985"/>
    </ligand>
</feature>
<feature type="binding site" evidence="10">
    <location>
        <position position="226"/>
    </location>
    <ligand>
        <name>Mg(2+)</name>
        <dbReference type="ChEBI" id="CHEBI:18420"/>
        <label>1</label>
    </ligand>
</feature>
<dbReference type="PANTHER" id="PTHR43407:SF1">
    <property type="entry name" value="LENGSIN"/>
    <property type="match status" value="1"/>
</dbReference>
<sequence>MARRNVRSPQDVIRMAKEAGVQIVDLRFTDLPGTWQHFSVPARELTDELFEEGIGFDGSSIRGFQEIHESDMILVPDPDTAFVDPTLEVPTLVLICDVYDPITREPYSRDPRYIAKKAEQFLIASGIADRSYWGPEAEFFLFNDVRYDYKAHEGFFRIDSREGIWNSGRDEQPNLGYKIRHKEGYFPVPPSDTLQDVRSKIVLALEKAGVTVEVHHHEVATAGQGEIDLRYDVLVRMADKLQVYKYIVKMVARQHGLVATFMPKPLFGDNGSGMHTHQSLWKGETNIFYDERGYAQLSETARYYIGGLLRHAPALLAFCAPTTNSYRRLVPGYEAPVNIAYSQRNRSACVRIPVYSRSPKAKRIEFRPPDPSCNPYLAFAAMLMAGLDGIINRIDPGEPMDKNLYDLPPEERRAIKSLPGSLHAVLDALEQDHQFLLRGDVFTRDVLETWLEMKRKEADEVNIRPHPYEFYLYFDA</sequence>
<dbReference type="AlphaFoldDB" id="A0A2H5X9G6"/>